<dbReference type="InterPro" id="IPR007110">
    <property type="entry name" value="Ig-like_dom"/>
</dbReference>
<accession>A0A7K4K2P4</accession>
<evidence type="ECO:0000313" key="5">
    <source>
        <dbReference type="EMBL" id="NWI10657.1"/>
    </source>
</evidence>
<keyword evidence="2" id="KW-1015">Disulfide bond</keyword>
<dbReference type="Proteomes" id="UP000545332">
    <property type="component" value="Unassembled WGS sequence"/>
</dbReference>
<dbReference type="InterPro" id="IPR050412">
    <property type="entry name" value="Ig-like_Receptors_ImmuneReg"/>
</dbReference>
<dbReference type="InterPro" id="IPR013783">
    <property type="entry name" value="Ig-like_fold"/>
</dbReference>
<evidence type="ECO:0000259" key="4">
    <source>
        <dbReference type="PROSITE" id="PS50835"/>
    </source>
</evidence>
<dbReference type="Pfam" id="PF13895">
    <property type="entry name" value="Ig_2"/>
    <property type="match status" value="1"/>
</dbReference>
<feature type="domain" description="Ig-like" evidence="4">
    <location>
        <begin position="14"/>
        <end position="93"/>
    </location>
</feature>
<dbReference type="AlphaFoldDB" id="A0A7K4K2P4"/>
<dbReference type="GO" id="GO:0007166">
    <property type="term" value="P:cell surface receptor signaling pathway"/>
    <property type="evidence" value="ECO:0007669"/>
    <property type="project" value="UniProtKB-ARBA"/>
</dbReference>
<proteinExistence type="predicted"/>
<reference evidence="5 6" key="1">
    <citation type="submission" date="2019-09" db="EMBL/GenBank/DDBJ databases">
        <title>Bird 10,000 Genomes (B10K) Project - Family phase.</title>
        <authorList>
            <person name="Zhang G."/>
        </authorList>
    </citation>
    <scope>NUCLEOTIDE SEQUENCE [LARGE SCALE GENOMIC DNA]</scope>
    <source>
        <strain evidence="5">B10K-MSB-42743</strain>
        <tissue evidence="5">Heart</tissue>
    </source>
</reference>
<name>A0A7K4K2P4_9AVES</name>
<gene>
    <name evidence="5" type="primary">Tarm1</name>
    <name evidence="5" type="ORF">CRYSOU_R12307</name>
</gene>
<dbReference type="PANTHER" id="PTHR11738">
    <property type="entry name" value="MHC CLASS I NK CELL RECEPTOR"/>
    <property type="match status" value="1"/>
</dbReference>
<dbReference type="SUPFAM" id="SSF48726">
    <property type="entry name" value="Immunoglobulin"/>
    <property type="match status" value="2"/>
</dbReference>
<dbReference type="PROSITE" id="PS50835">
    <property type="entry name" value="IG_LIKE"/>
    <property type="match status" value="2"/>
</dbReference>
<dbReference type="InterPro" id="IPR003599">
    <property type="entry name" value="Ig_sub"/>
</dbReference>
<evidence type="ECO:0000256" key="1">
    <source>
        <dbReference type="ARBA" id="ARBA00022729"/>
    </source>
</evidence>
<sequence>CPTHCSFPVPALRPSLSLHPSQEVALGDTVTLRCRVSRPGVLVSIYKEGDGMRQWYRDSVGDMAEVHVDVSTRNFAGRYWCSCNISPLPCTLSNPVELVVLDPSFLPPVMSLSPEGRVTRGTSVTISCQSTYGATFILHKAGRSAPIQRQSLVWGNTVTFTLPRVTWADAGTYGCSYRPRENPFVSSHPRSEVTLELEPGGP</sequence>
<keyword evidence="6" id="KW-1185">Reference proteome</keyword>
<evidence type="ECO:0000256" key="2">
    <source>
        <dbReference type="ARBA" id="ARBA00023157"/>
    </source>
</evidence>
<dbReference type="Pfam" id="PF00047">
    <property type="entry name" value="ig"/>
    <property type="match status" value="1"/>
</dbReference>
<feature type="domain" description="Ig-like" evidence="4">
    <location>
        <begin position="107"/>
        <end position="186"/>
    </location>
</feature>
<feature type="non-terminal residue" evidence="5">
    <location>
        <position position="1"/>
    </location>
</feature>
<dbReference type="Gene3D" id="2.60.40.10">
    <property type="entry name" value="Immunoglobulins"/>
    <property type="match status" value="2"/>
</dbReference>
<evidence type="ECO:0000313" key="6">
    <source>
        <dbReference type="Proteomes" id="UP000545332"/>
    </source>
</evidence>
<keyword evidence="1" id="KW-0732">Signal</keyword>
<dbReference type="InterPro" id="IPR013151">
    <property type="entry name" value="Immunoglobulin_dom"/>
</dbReference>
<protein>
    <submittedName>
        <fullName evidence="5">TARM1 protein</fullName>
    </submittedName>
</protein>
<dbReference type="FunFam" id="2.60.40.10:FF:000049">
    <property type="entry name" value="Leukocyte immunoglobulin-like receptor subfamily B member 1"/>
    <property type="match status" value="1"/>
</dbReference>
<feature type="non-terminal residue" evidence="5">
    <location>
        <position position="202"/>
    </location>
</feature>
<dbReference type="OrthoDB" id="9428383at2759"/>
<keyword evidence="3" id="KW-0393">Immunoglobulin domain</keyword>
<dbReference type="GO" id="GO:0002764">
    <property type="term" value="P:immune response-regulating signaling pathway"/>
    <property type="evidence" value="ECO:0007669"/>
    <property type="project" value="TreeGrafter"/>
</dbReference>
<evidence type="ECO:0000256" key="3">
    <source>
        <dbReference type="ARBA" id="ARBA00023319"/>
    </source>
</evidence>
<dbReference type="EMBL" id="VWPX01004126">
    <property type="protein sequence ID" value="NWI10657.1"/>
    <property type="molecule type" value="Genomic_DNA"/>
</dbReference>
<dbReference type="PANTHER" id="PTHR11738:SF186">
    <property type="entry name" value="OSTEOCLAST-ASSOCIATED IMMUNOGLOBULIN-LIKE RECEPTOR"/>
    <property type="match status" value="1"/>
</dbReference>
<dbReference type="SMART" id="SM00409">
    <property type="entry name" value="IG"/>
    <property type="match status" value="2"/>
</dbReference>
<dbReference type="InterPro" id="IPR036179">
    <property type="entry name" value="Ig-like_dom_sf"/>
</dbReference>
<comment type="caution">
    <text evidence="5">The sequence shown here is derived from an EMBL/GenBank/DDBJ whole genome shotgun (WGS) entry which is preliminary data.</text>
</comment>
<organism evidence="5 6">
    <name type="scientific">Crypturellus soui</name>
    <dbReference type="NCBI Taxonomy" id="458187"/>
    <lineage>
        <taxon>Eukaryota</taxon>
        <taxon>Metazoa</taxon>
        <taxon>Chordata</taxon>
        <taxon>Craniata</taxon>
        <taxon>Vertebrata</taxon>
        <taxon>Euteleostomi</taxon>
        <taxon>Archelosauria</taxon>
        <taxon>Archosauria</taxon>
        <taxon>Dinosauria</taxon>
        <taxon>Saurischia</taxon>
        <taxon>Theropoda</taxon>
        <taxon>Coelurosauria</taxon>
        <taxon>Aves</taxon>
        <taxon>Palaeognathae</taxon>
        <taxon>Tinamiformes</taxon>
        <taxon>Tinamidae</taxon>
        <taxon>Crypturellus</taxon>
    </lineage>
</organism>